<reference evidence="5 6" key="1">
    <citation type="submission" date="2019-11" db="EMBL/GenBank/DDBJ databases">
        <title>Description of Pedobacter sp. LMG 31462T.</title>
        <authorList>
            <person name="Carlier A."/>
            <person name="Qi S."/>
            <person name="Vandamme P."/>
        </authorList>
    </citation>
    <scope>NUCLEOTIDE SEQUENCE [LARGE SCALE GENOMIC DNA]</scope>
    <source>
        <strain evidence="5 6">LMG 31462</strain>
    </source>
</reference>
<dbReference type="RefSeq" id="WP_182961158.1">
    <property type="nucleotide sequence ID" value="NZ_WNXC01000009.1"/>
</dbReference>
<dbReference type="PROSITE" id="PS00194">
    <property type="entry name" value="THIOREDOXIN_1"/>
    <property type="match status" value="1"/>
</dbReference>
<dbReference type="Pfam" id="PF13899">
    <property type="entry name" value="Thioredoxin_7"/>
    <property type="match status" value="1"/>
</dbReference>
<dbReference type="InterPro" id="IPR036249">
    <property type="entry name" value="Thioredoxin-like_sf"/>
</dbReference>
<organism evidence="5 6">
    <name type="scientific">Pedobacter gandavensis</name>
    <dbReference type="NCBI Taxonomy" id="2679963"/>
    <lineage>
        <taxon>Bacteria</taxon>
        <taxon>Pseudomonadati</taxon>
        <taxon>Bacteroidota</taxon>
        <taxon>Sphingobacteriia</taxon>
        <taxon>Sphingobacteriales</taxon>
        <taxon>Sphingobacteriaceae</taxon>
        <taxon>Pedobacter</taxon>
    </lineage>
</organism>
<keyword evidence="1 3" id="KW-0732">Signal</keyword>
<keyword evidence="2" id="KW-0676">Redox-active center</keyword>
<protein>
    <submittedName>
        <fullName evidence="5">DUF255 domain-containing protein</fullName>
    </submittedName>
</protein>
<evidence type="ECO:0000256" key="1">
    <source>
        <dbReference type="ARBA" id="ARBA00022729"/>
    </source>
</evidence>
<dbReference type="Proteomes" id="UP000636110">
    <property type="component" value="Unassembled WGS sequence"/>
</dbReference>
<gene>
    <name evidence="5" type="ORF">GM920_20930</name>
</gene>
<evidence type="ECO:0000313" key="6">
    <source>
        <dbReference type="Proteomes" id="UP000636110"/>
    </source>
</evidence>
<dbReference type="EMBL" id="WNXC01000009">
    <property type="protein sequence ID" value="MBB2151378.1"/>
    <property type="molecule type" value="Genomic_DNA"/>
</dbReference>
<dbReference type="PROSITE" id="PS51352">
    <property type="entry name" value="THIOREDOXIN_2"/>
    <property type="match status" value="1"/>
</dbReference>
<evidence type="ECO:0000256" key="2">
    <source>
        <dbReference type="ARBA" id="ARBA00023284"/>
    </source>
</evidence>
<feature type="chain" id="PRO_5046933738" evidence="3">
    <location>
        <begin position="20"/>
        <end position="454"/>
    </location>
</feature>
<feature type="domain" description="Thioredoxin" evidence="4">
    <location>
        <begin position="13"/>
        <end position="153"/>
    </location>
</feature>
<dbReference type="InterPro" id="IPR051099">
    <property type="entry name" value="AGR/TXD"/>
</dbReference>
<sequence length="454" mass="51126">MKKNLIGIFLLFSSLSVFAQGIEFEHSSWSEVLKKAKELNKPIFIDVYTSWCGPCKVMAAEVFTRPEIGAKYNKGFVNFKIDAEKGEGIAIAQKYEVKSYPTYLFINPADESLFDRSKSSMPAASFNDLADKILTKFSGKKEISLAELEAKYKSDNYDEGFAQAYIKRLNAEGKSTREVLGKYLTKFVSNKPSTAQLYFLGLNFSNGTDLNLYRYMIDHYKMIDAVLCKNDGIAAGSLYRNLRTETGAKIESILSSNVLIAENGLQLKQLFQDLNTVEIEERKDKKVLEYKIRIYTGNGDTAQLLKAYRSYIQQFLLPADQTAAIGRESIILNKNAPVPVLPIDSATAADWCCNYAIRLTKLSKDPEDKQLAGRLFEKAMGLSNSAVIQNKRNVTTYNLGDQAKAIKQQAVLLAELRNSHAEYLDDVAATLQKMENNEPNISVFQYKRKLLKKH</sequence>
<evidence type="ECO:0000256" key="3">
    <source>
        <dbReference type="SAM" id="SignalP"/>
    </source>
</evidence>
<keyword evidence="6" id="KW-1185">Reference proteome</keyword>
<proteinExistence type="predicted"/>
<dbReference type="Gene3D" id="3.40.30.10">
    <property type="entry name" value="Glutaredoxin"/>
    <property type="match status" value="1"/>
</dbReference>
<comment type="caution">
    <text evidence="5">The sequence shown here is derived from an EMBL/GenBank/DDBJ whole genome shotgun (WGS) entry which is preliminary data.</text>
</comment>
<evidence type="ECO:0000259" key="4">
    <source>
        <dbReference type="PROSITE" id="PS51352"/>
    </source>
</evidence>
<dbReference type="PANTHER" id="PTHR15337:SF11">
    <property type="entry name" value="THIOREDOXIN DOMAIN-CONTAINING PROTEIN"/>
    <property type="match status" value="1"/>
</dbReference>
<dbReference type="InterPro" id="IPR017937">
    <property type="entry name" value="Thioredoxin_CS"/>
</dbReference>
<accession>A0ABR6F3U0</accession>
<dbReference type="PANTHER" id="PTHR15337">
    <property type="entry name" value="ANTERIOR GRADIENT PROTEIN-RELATED"/>
    <property type="match status" value="1"/>
</dbReference>
<dbReference type="InterPro" id="IPR013766">
    <property type="entry name" value="Thioredoxin_domain"/>
</dbReference>
<name>A0ABR6F3U0_9SPHI</name>
<evidence type="ECO:0000313" key="5">
    <source>
        <dbReference type="EMBL" id="MBB2151378.1"/>
    </source>
</evidence>
<feature type="signal peptide" evidence="3">
    <location>
        <begin position="1"/>
        <end position="19"/>
    </location>
</feature>
<dbReference type="SUPFAM" id="SSF52833">
    <property type="entry name" value="Thioredoxin-like"/>
    <property type="match status" value="1"/>
</dbReference>